<evidence type="ECO:0000313" key="8">
    <source>
        <dbReference type="EMBL" id="MCC0175836.1"/>
    </source>
</evidence>
<name>A0A964BNF4_9CYAN</name>
<feature type="transmembrane region" description="Helical" evidence="6">
    <location>
        <begin position="61"/>
        <end position="80"/>
    </location>
</feature>
<keyword evidence="5 6" id="KW-0472">Membrane</keyword>
<dbReference type="EMBL" id="JADWDC010000004">
    <property type="protein sequence ID" value="MCC0175836.1"/>
    <property type="molecule type" value="Genomic_DNA"/>
</dbReference>
<evidence type="ECO:0000256" key="5">
    <source>
        <dbReference type="ARBA" id="ARBA00023136"/>
    </source>
</evidence>
<comment type="caution">
    <text evidence="8">The sequence shown here is derived from an EMBL/GenBank/DDBJ whole genome shotgun (WGS) entry which is preliminary data.</text>
</comment>
<feature type="transmembrane region" description="Helical" evidence="6">
    <location>
        <begin position="15"/>
        <end position="32"/>
    </location>
</feature>
<sequence>MKNTNINVELDFSKLWIALFILFDLLLFIGYWTLKNKEVVAFLIEHPIIIFPYLIEKIGVVKLLLGGITIVGFVPLMIALPSTKKSKKPQVVRGAEVTDGDRFEIIMQSKCIEEIEEQFKKSNNKLGKLKIKTLAKKVYERNKKQYIKIAGIPLPQKLENRGFFFFGDPGTGKSQSIKQALSVIKSRPDVRGIIFDRNGEMLKQFYDPDKDLIYNPFDARSVDWCHTYEKGVRPETMAEALIPPPLAGAPNPFFQTAAGVVVGEIFRKAKSNQQVYQMLTKSDEEVKSDLEGTIASRYLADVKLASSVVSTANNYCKFYRYVGNQKDYKISFFNWAYQDDPRWIFVTLKENDAPVLQPLHSMLFELMLKGLLSNQHRKLKTAIIIDELGALNRLDSLGRLLSESRKFKGCPFLGTQTQAQITKIYGREETSILLQGTLIKLMLRCSDPETADTMAKLIGKREILRYKTNESKTAATFKSPASKTKSTVQDYNESFAVLSSEIQNRHDLEGYLKVGGLTSKVQVTYQNFPDKYPDFIDINESTSKDSKIKFTKLDDYEAA</sequence>
<keyword evidence="9" id="KW-1185">Reference proteome</keyword>
<evidence type="ECO:0000256" key="4">
    <source>
        <dbReference type="ARBA" id="ARBA00022989"/>
    </source>
</evidence>
<dbReference type="Proteomes" id="UP000729733">
    <property type="component" value="Unassembled WGS sequence"/>
</dbReference>
<dbReference type="GO" id="GO:0003677">
    <property type="term" value="F:DNA binding"/>
    <property type="evidence" value="ECO:0007669"/>
    <property type="project" value="UniProtKB-KW"/>
</dbReference>
<organism evidence="8 9">
    <name type="scientific">Waterburya agarophytonicola KI4</name>
    <dbReference type="NCBI Taxonomy" id="2874699"/>
    <lineage>
        <taxon>Bacteria</taxon>
        <taxon>Bacillati</taxon>
        <taxon>Cyanobacteriota</taxon>
        <taxon>Cyanophyceae</taxon>
        <taxon>Pleurocapsales</taxon>
        <taxon>Hyellaceae</taxon>
        <taxon>Waterburya</taxon>
        <taxon>Waterburya agarophytonicola</taxon>
    </lineage>
</organism>
<accession>A0A964BNF4</accession>
<keyword evidence="3 6" id="KW-0812">Transmembrane</keyword>
<keyword evidence="2" id="KW-1003">Cell membrane</keyword>
<keyword evidence="8" id="KW-0238">DNA-binding</keyword>
<keyword evidence="4 6" id="KW-1133">Transmembrane helix</keyword>
<evidence type="ECO:0000256" key="1">
    <source>
        <dbReference type="ARBA" id="ARBA00004651"/>
    </source>
</evidence>
<dbReference type="AlphaFoldDB" id="A0A964BNF4"/>
<dbReference type="InterPro" id="IPR019476">
    <property type="entry name" value="T4SS_TraD_DNA-bd"/>
</dbReference>
<dbReference type="InterPro" id="IPR051539">
    <property type="entry name" value="T4SS-coupling_protein"/>
</dbReference>
<dbReference type="SUPFAM" id="SSF52540">
    <property type="entry name" value="P-loop containing nucleoside triphosphate hydrolases"/>
    <property type="match status" value="1"/>
</dbReference>
<dbReference type="GO" id="GO:0005886">
    <property type="term" value="C:plasma membrane"/>
    <property type="evidence" value="ECO:0007669"/>
    <property type="project" value="UniProtKB-SubCell"/>
</dbReference>
<dbReference type="InterPro" id="IPR027417">
    <property type="entry name" value="P-loop_NTPase"/>
</dbReference>
<protein>
    <submittedName>
        <fullName evidence="8">Type IV secretion system DNA-binding domain-containing protein</fullName>
    </submittedName>
</protein>
<reference evidence="8" key="1">
    <citation type="journal article" date="2021" name="Antonie Van Leeuwenhoek">
        <title>Draft genome and description of Waterburya agarophytonicola gen. nov. sp. nov. (Pleurocapsales, Cyanobacteria): a seaweed symbiont.</title>
        <authorList>
            <person name="Bonthond G."/>
            <person name="Shalygin S."/>
            <person name="Bayer T."/>
            <person name="Weinberger F."/>
        </authorList>
    </citation>
    <scope>NUCLEOTIDE SEQUENCE</scope>
    <source>
        <strain evidence="8">KI4</strain>
    </source>
</reference>
<gene>
    <name evidence="8" type="ORF">I4641_02420</name>
</gene>
<evidence type="ECO:0000256" key="3">
    <source>
        <dbReference type="ARBA" id="ARBA00022692"/>
    </source>
</evidence>
<feature type="domain" description="Type IV secretion system coupling protein TraD DNA-binding" evidence="7">
    <location>
        <begin position="147"/>
        <end position="515"/>
    </location>
</feature>
<dbReference type="CDD" id="cd01127">
    <property type="entry name" value="TrwB_TraG_TraD_VirD4"/>
    <property type="match status" value="1"/>
</dbReference>
<evidence type="ECO:0000259" key="7">
    <source>
        <dbReference type="Pfam" id="PF10412"/>
    </source>
</evidence>
<evidence type="ECO:0000313" key="9">
    <source>
        <dbReference type="Proteomes" id="UP000729733"/>
    </source>
</evidence>
<dbReference type="RefSeq" id="WP_229638835.1">
    <property type="nucleotide sequence ID" value="NZ_JADWDC010000004.1"/>
</dbReference>
<dbReference type="Gene3D" id="3.40.50.300">
    <property type="entry name" value="P-loop containing nucleotide triphosphate hydrolases"/>
    <property type="match status" value="2"/>
</dbReference>
<comment type="subcellular location">
    <subcellularLocation>
        <location evidence="1">Cell membrane</location>
        <topology evidence="1">Multi-pass membrane protein</topology>
    </subcellularLocation>
</comment>
<evidence type="ECO:0000256" key="6">
    <source>
        <dbReference type="SAM" id="Phobius"/>
    </source>
</evidence>
<dbReference type="Pfam" id="PF10412">
    <property type="entry name" value="TrwB_AAD_bind"/>
    <property type="match status" value="1"/>
</dbReference>
<proteinExistence type="predicted"/>
<dbReference type="PANTHER" id="PTHR37937:SF1">
    <property type="entry name" value="CONJUGATIVE TRANSFER: DNA TRANSPORT"/>
    <property type="match status" value="1"/>
</dbReference>
<evidence type="ECO:0000256" key="2">
    <source>
        <dbReference type="ARBA" id="ARBA00022475"/>
    </source>
</evidence>
<dbReference type="PANTHER" id="PTHR37937">
    <property type="entry name" value="CONJUGATIVE TRANSFER: DNA TRANSPORT"/>
    <property type="match status" value="1"/>
</dbReference>